<keyword evidence="1" id="KW-0472">Membrane</keyword>
<keyword evidence="3" id="KW-1185">Reference proteome</keyword>
<organism evidence="2 3">
    <name type="scientific">Streptomyces xanthii</name>
    <dbReference type="NCBI Taxonomy" id="2768069"/>
    <lineage>
        <taxon>Bacteria</taxon>
        <taxon>Bacillati</taxon>
        <taxon>Actinomycetota</taxon>
        <taxon>Actinomycetes</taxon>
        <taxon>Kitasatosporales</taxon>
        <taxon>Streptomycetaceae</taxon>
        <taxon>Streptomyces</taxon>
    </lineage>
</organism>
<proteinExistence type="predicted"/>
<reference evidence="2 3" key="1">
    <citation type="submission" date="2020-09" db="EMBL/GenBank/DDBJ databases">
        <title>A novel species.</title>
        <authorList>
            <person name="Gao J."/>
        </authorList>
    </citation>
    <scope>NUCLEOTIDE SEQUENCE [LARGE SCALE GENOMIC DNA]</scope>
    <source>
        <strain evidence="2 3">CRXT-Y-14</strain>
    </source>
</reference>
<dbReference type="Pfam" id="PF11755">
    <property type="entry name" value="DUF3311"/>
    <property type="match status" value="1"/>
</dbReference>
<dbReference type="Proteomes" id="UP000516428">
    <property type="component" value="Chromosome"/>
</dbReference>
<name>A0A7H1BJI1_9ACTN</name>
<evidence type="ECO:0000313" key="3">
    <source>
        <dbReference type="Proteomes" id="UP000516428"/>
    </source>
</evidence>
<feature type="transmembrane region" description="Helical" evidence="1">
    <location>
        <begin position="30"/>
        <end position="50"/>
    </location>
</feature>
<protein>
    <submittedName>
        <fullName evidence="2">DUF3311 domain-containing protein</fullName>
    </submittedName>
</protein>
<keyword evidence="1" id="KW-1133">Transmembrane helix</keyword>
<evidence type="ECO:0000256" key="1">
    <source>
        <dbReference type="SAM" id="Phobius"/>
    </source>
</evidence>
<dbReference type="EMBL" id="CP061281">
    <property type="protein sequence ID" value="QNS08886.1"/>
    <property type="molecule type" value="Genomic_DNA"/>
</dbReference>
<dbReference type="AlphaFoldDB" id="A0A7H1BJI1"/>
<keyword evidence="1" id="KW-0812">Transmembrane</keyword>
<accession>A0A7H1BJI1</accession>
<evidence type="ECO:0000313" key="2">
    <source>
        <dbReference type="EMBL" id="QNS08886.1"/>
    </source>
</evidence>
<dbReference type="InterPro" id="IPR021741">
    <property type="entry name" value="DUF3311"/>
</dbReference>
<gene>
    <name evidence="2" type="ORF">IAG42_22130</name>
</gene>
<dbReference type="KEGG" id="sxn:IAG42_22130"/>
<sequence length="73" mass="8108">MLWLLVPFVLYAGALPLANRVEPVLLGVPFLFVWLFAATLLTPVAVGLTWRGDRRLRTEAEAEAETEAEGGRR</sequence>